<dbReference type="InterPro" id="IPR046342">
    <property type="entry name" value="CBS_dom_sf"/>
</dbReference>
<feature type="domain" description="CBS" evidence="3">
    <location>
        <begin position="10"/>
        <end position="67"/>
    </location>
</feature>
<evidence type="ECO:0000313" key="5">
    <source>
        <dbReference type="Proteomes" id="UP001150924"/>
    </source>
</evidence>
<name>A0A9X3ELI4_9BACT</name>
<dbReference type="CDD" id="cd02205">
    <property type="entry name" value="CBS_pair_SF"/>
    <property type="match status" value="1"/>
</dbReference>
<comment type="caution">
    <text evidence="4">The sequence shown here is derived from an EMBL/GenBank/DDBJ whole genome shotgun (WGS) entry which is preliminary data.</text>
</comment>
<dbReference type="RefSeq" id="WP_267768311.1">
    <property type="nucleotide sequence ID" value="NZ_JAPNKE010000002.1"/>
</dbReference>
<protein>
    <submittedName>
        <fullName evidence="4">CBS domain-containing protein</fullName>
    </submittedName>
</protein>
<dbReference type="AlphaFoldDB" id="A0A9X3ELI4"/>
<keyword evidence="5" id="KW-1185">Reference proteome</keyword>
<gene>
    <name evidence="4" type="ORF">OV079_11805</name>
</gene>
<dbReference type="PROSITE" id="PS51371">
    <property type="entry name" value="CBS"/>
    <property type="match status" value="2"/>
</dbReference>
<accession>A0A9X3ELI4</accession>
<keyword evidence="1" id="KW-0677">Repeat</keyword>
<dbReference type="Gene3D" id="3.10.580.10">
    <property type="entry name" value="CBS-domain"/>
    <property type="match status" value="1"/>
</dbReference>
<evidence type="ECO:0000313" key="4">
    <source>
        <dbReference type="EMBL" id="MCY1006232.1"/>
    </source>
</evidence>
<evidence type="ECO:0000259" key="3">
    <source>
        <dbReference type="PROSITE" id="PS51371"/>
    </source>
</evidence>
<dbReference type="PANTHER" id="PTHR48108">
    <property type="entry name" value="CBS DOMAIN-CONTAINING PROTEIN CBSX2, CHLOROPLASTIC"/>
    <property type="match status" value="1"/>
</dbReference>
<evidence type="ECO:0000256" key="1">
    <source>
        <dbReference type="ARBA" id="ARBA00022737"/>
    </source>
</evidence>
<dbReference type="Proteomes" id="UP001150924">
    <property type="component" value="Unassembled WGS sequence"/>
</dbReference>
<dbReference type="SUPFAM" id="SSF54631">
    <property type="entry name" value="CBS-domain pair"/>
    <property type="match status" value="1"/>
</dbReference>
<dbReference type="EMBL" id="JAPNKE010000002">
    <property type="protein sequence ID" value="MCY1006232.1"/>
    <property type="molecule type" value="Genomic_DNA"/>
</dbReference>
<feature type="domain" description="CBS" evidence="3">
    <location>
        <begin position="72"/>
        <end position="127"/>
    </location>
</feature>
<keyword evidence="2" id="KW-0129">CBS domain</keyword>
<sequence length="132" mass="14513">MADRPVCELMRVLPSSVLPDEGAAPALQRMRSEGVALLPVLDYGELLGLVYERDLARLRGELLGRRLVRDVMRGDPPVAPPWRSVDAVLRLMLTHRSEAVVISDRGHLVGLFTLDDAARRCGALLDAAALRH</sequence>
<dbReference type="InterPro" id="IPR000644">
    <property type="entry name" value="CBS_dom"/>
</dbReference>
<proteinExistence type="predicted"/>
<reference evidence="4" key="1">
    <citation type="submission" date="2022-11" db="EMBL/GenBank/DDBJ databases">
        <title>Minimal conservation of predation-associated metabolite biosynthetic gene clusters underscores biosynthetic potential of Myxococcota including descriptions for ten novel species: Archangium lansinium sp. nov., Myxococcus landrumus sp. nov., Nannocystis bai.</title>
        <authorList>
            <person name="Ahearne A."/>
            <person name="Stevens C."/>
            <person name="Phillips K."/>
        </authorList>
    </citation>
    <scope>NUCLEOTIDE SEQUENCE</scope>
    <source>
        <strain evidence="4">Na p29</strain>
    </source>
</reference>
<evidence type="ECO:0000256" key="2">
    <source>
        <dbReference type="PROSITE-ProRule" id="PRU00703"/>
    </source>
</evidence>
<organism evidence="4 5">
    <name type="scientific">Nannocystis pusilla</name>
    <dbReference type="NCBI Taxonomy" id="889268"/>
    <lineage>
        <taxon>Bacteria</taxon>
        <taxon>Pseudomonadati</taxon>
        <taxon>Myxococcota</taxon>
        <taxon>Polyangia</taxon>
        <taxon>Nannocystales</taxon>
        <taxon>Nannocystaceae</taxon>
        <taxon>Nannocystis</taxon>
    </lineage>
</organism>
<dbReference type="SMART" id="SM00116">
    <property type="entry name" value="CBS"/>
    <property type="match status" value="2"/>
</dbReference>
<dbReference type="PANTHER" id="PTHR48108:SF26">
    <property type="entry name" value="CBS DOMAIN-CONTAINING PROTEIN DDB_G0289609"/>
    <property type="match status" value="1"/>
</dbReference>
<dbReference type="Pfam" id="PF00571">
    <property type="entry name" value="CBS"/>
    <property type="match status" value="2"/>
</dbReference>
<dbReference type="InterPro" id="IPR051462">
    <property type="entry name" value="CBS_domain-containing"/>
</dbReference>